<sequence>MKLMHLFSLQHSRFAYRADLILYGIVSLATLLFIAGSRNQWSGMLGFALTSLTSCPLRKPSVHPLTESL</sequence>
<gene>
    <name evidence="2" type="ORF">CARN7_0550</name>
</gene>
<feature type="transmembrane region" description="Helical" evidence="1">
    <location>
        <begin position="20"/>
        <end position="37"/>
    </location>
</feature>
<keyword evidence="1" id="KW-0812">Transmembrane</keyword>
<comment type="caution">
    <text evidence="2">The sequence shown here is derived from an EMBL/GenBank/DDBJ whole genome shotgun (WGS) entry which is preliminary data.</text>
</comment>
<name>E6QRD3_9ZZZZ</name>
<keyword evidence="1" id="KW-0472">Membrane</keyword>
<keyword evidence="1" id="KW-1133">Transmembrane helix</keyword>
<accession>E6QRD3</accession>
<dbReference type="EMBL" id="CABR01000053">
    <property type="protein sequence ID" value="CBI09805.1"/>
    <property type="molecule type" value="Genomic_DNA"/>
</dbReference>
<evidence type="ECO:0000256" key="1">
    <source>
        <dbReference type="SAM" id="Phobius"/>
    </source>
</evidence>
<reference evidence="2" key="1">
    <citation type="submission" date="2009-10" db="EMBL/GenBank/DDBJ databases">
        <title>Diversity of trophic interactions inside an arsenic-rich microbial ecosystem.</title>
        <authorList>
            <person name="Bertin P.N."/>
            <person name="Heinrich-Salmeron A."/>
            <person name="Pelletier E."/>
            <person name="Goulhen-Chollet F."/>
            <person name="Arsene-Ploetze F."/>
            <person name="Gallien S."/>
            <person name="Calteau A."/>
            <person name="Vallenet D."/>
            <person name="Casiot C."/>
            <person name="Chane-Woon-Ming B."/>
            <person name="Giloteaux L."/>
            <person name="Barakat M."/>
            <person name="Bonnefoy V."/>
            <person name="Bruneel O."/>
            <person name="Chandler M."/>
            <person name="Cleiss J."/>
            <person name="Duran R."/>
            <person name="Elbaz-Poulichet F."/>
            <person name="Fonknechten N."/>
            <person name="Lauga B."/>
            <person name="Mornico D."/>
            <person name="Ortet P."/>
            <person name="Schaeffer C."/>
            <person name="Siguier P."/>
            <person name="Alexander Thil Smith A."/>
            <person name="Van Dorsselaer A."/>
            <person name="Weissenbach J."/>
            <person name="Medigue C."/>
            <person name="Le Paslier D."/>
        </authorList>
    </citation>
    <scope>NUCLEOTIDE SEQUENCE</scope>
</reference>
<dbReference type="AlphaFoldDB" id="E6QRD3"/>
<protein>
    <submittedName>
        <fullName evidence="2">Uncharacterized protein</fullName>
    </submittedName>
</protein>
<proteinExistence type="predicted"/>
<organism evidence="2">
    <name type="scientific">mine drainage metagenome</name>
    <dbReference type="NCBI Taxonomy" id="410659"/>
    <lineage>
        <taxon>unclassified sequences</taxon>
        <taxon>metagenomes</taxon>
        <taxon>ecological metagenomes</taxon>
    </lineage>
</organism>
<evidence type="ECO:0000313" key="2">
    <source>
        <dbReference type="EMBL" id="CBI09805.1"/>
    </source>
</evidence>